<keyword evidence="5" id="KW-0479">Metal-binding</keyword>
<comment type="cofactor">
    <cofactor evidence="1">
        <name>Mg(2+)</name>
        <dbReference type="ChEBI" id="CHEBI:18420"/>
    </cofactor>
</comment>
<organism evidence="13 14">
    <name type="scientific">Falsarthrobacter nasiphocae</name>
    <dbReference type="NCBI Taxonomy" id="189863"/>
    <lineage>
        <taxon>Bacteria</taxon>
        <taxon>Bacillati</taxon>
        <taxon>Actinomycetota</taxon>
        <taxon>Actinomycetes</taxon>
        <taxon>Micrococcales</taxon>
        <taxon>Micrococcaceae</taxon>
        <taxon>Falsarthrobacter</taxon>
    </lineage>
</organism>
<dbReference type="Pfam" id="PF00293">
    <property type="entry name" value="NUDIX"/>
    <property type="match status" value="1"/>
</dbReference>
<evidence type="ECO:0000256" key="2">
    <source>
        <dbReference type="ARBA" id="ARBA00001947"/>
    </source>
</evidence>
<comment type="cofactor">
    <cofactor evidence="2">
        <name>Zn(2+)</name>
        <dbReference type="ChEBI" id="CHEBI:29105"/>
    </cofactor>
</comment>
<reference evidence="13" key="1">
    <citation type="submission" date="2023-07" db="EMBL/GenBank/DDBJ databases">
        <title>Sequencing the genomes of 1000 actinobacteria strains.</title>
        <authorList>
            <person name="Klenk H.-P."/>
        </authorList>
    </citation>
    <scope>NUCLEOTIDE SEQUENCE</scope>
    <source>
        <strain evidence="13">DSM 13988</strain>
    </source>
</reference>
<dbReference type="PANTHER" id="PTHR42904:SF6">
    <property type="entry name" value="NAD-CAPPED RNA HYDROLASE NUDT12"/>
    <property type="match status" value="1"/>
</dbReference>
<dbReference type="RefSeq" id="WP_309849253.1">
    <property type="nucleotide sequence ID" value="NZ_BAAAIU010000024.1"/>
</dbReference>
<evidence type="ECO:0000256" key="6">
    <source>
        <dbReference type="ARBA" id="ARBA00022801"/>
    </source>
</evidence>
<evidence type="ECO:0000256" key="3">
    <source>
        <dbReference type="ARBA" id="ARBA00009595"/>
    </source>
</evidence>
<dbReference type="Gene3D" id="3.90.79.10">
    <property type="entry name" value="Nucleoside Triphosphate Pyrophosphohydrolase"/>
    <property type="match status" value="1"/>
</dbReference>
<keyword evidence="6 10" id="KW-0378">Hydrolase</keyword>
<dbReference type="PROSITE" id="PS51462">
    <property type="entry name" value="NUDIX"/>
    <property type="match status" value="1"/>
</dbReference>
<feature type="region of interest" description="Disordered" evidence="11">
    <location>
        <begin position="1"/>
        <end position="22"/>
    </location>
</feature>
<evidence type="ECO:0000256" key="9">
    <source>
        <dbReference type="ARBA" id="ARBA00023679"/>
    </source>
</evidence>
<evidence type="ECO:0000256" key="8">
    <source>
        <dbReference type="ARBA" id="ARBA00023027"/>
    </source>
</evidence>
<dbReference type="PROSITE" id="PS00893">
    <property type="entry name" value="NUDIX_BOX"/>
    <property type="match status" value="1"/>
</dbReference>
<dbReference type="SUPFAM" id="SSF55811">
    <property type="entry name" value="Nudix"/>
    <property type="match status" value="1"/>
</dbReference>
<proteinExistence type="inferred from homology"/>
<evidence type="ECO:0000313" key="13">
    <source>
        <dbReference type="EMBL" id="MDR6891448.1"/>
    </source>
</evidence>
<dbReference type="PRINTS" id="PR00502">
    <property type="entry name" value="NUDIXFAMILY"/>
</dbReference>
<dbReference type="InterPro" id="IPR049734">
    <property type="entry name" value="NudC-like_C"/>
</dbReference>
<evidence type="ECO:0000256" key="10">
    <source>
        <dbReference type="RuleBase" id="RU003476"/>
    </source>
</evidence>
<feature type="domain" description="Nudix hydrolase" evidence="12">
    <location>
        <begin position="180"/>
        <end position="303"/>
    </location>
</feature>
<dbReference type="AlphaFoldDB" id="A0AAE3YGD9"/>
<gene>
    <name evidence="13" type="ORF">J2S35_000388</name>
</gene>
<dbReference type="GO" id="GO:0005829">
    <property type="term" value="C:cytosol"/>
    <property type="evidence" value="ECO:0007669"/>
    <property type="project" value="TreeGrafter"/>
</dbReference>
<dbReference type="EC" id="3.6.1.22" evidence="4"/>
<dbReference type="Gene3D" id="3.90.79.20">
    <property type="match status" value="1"/>
</dbReference>
<comment type="caution">
    <text evidence="13">The sequence shown here is derived from an EMBL/GenBank/DDBJ whole genome shotgun (WGS) entry which is preliminary data.</text>
</comment>
<dbReference type="GO" id="GO:0019677">
    <property type="term" value="P:NAD+ catabolic process"/>
    <property type="evidence" value="ECO:0007669"/>
    <property type="project" value="TreeGrafter"/>
</dbReference>
<protein>
    <recommendedName>
        <fullName evidence="4">NAD(+) diphosphatase</fullName>
        <ecNumber evidence="4">3.6.1.22</ecNumber>
    </recommendedName>
</protein>
<dbReference type="GO" id="GO:0006742">
    <property type="term" value="P:NADP+ catabolic process"/>
    <property type="evidence" value="ECO:0007669"/>
    <property type="project" value="TreeGrafter"/>
</dbReference>
<keyword evidence="7" id="KW-0460">Magnesium</keyword>
<evidence type="ECO:0000256" key="7">
    <source>
        <dbReference type="ARBA" id="ARBA00022842"/>
    </source>
</evidence>
<keyword evidence="8" id="KW-0520">NAD</keyword>
<sequence length="318" mass="33164">MPSFDRAVLPASPPAAGGVSRAAEERAGDRLLVRLRGASTTRYVVIAAHPAGRTDVLTAPGGEVLHGPEVAAVLETGALAVVALGELTGADTAGVIALVLPAEAAQETPRAGLAWVPGRSAFADAVDAGDGGVLAALTHAQAMAAWHASHRFSPETGRPTGTAHSGWVRVDPVTGTELFPRTDPAVIVALVDEEDRIILGRAAGWPETRYSTLAGFVEPGETPEEAVVRELREEVGVRVDRVRYLGSQSWPFPRSLMLGFIATTSSPPVADGTEIVSARAFSRAELEEAVADGSVTLPGTASISRALIRAWHEAEETR</sequence>
<evidence type="ECO:0000256" key="11">
    <source>
        <dbReference type="SAM" id="MobiDB-lite"/>
    </source>
</evidence>
<dbReference type="EMBL" id="JAVDUI010000001">
    <property type="protein sequence ID" value="MDR6891448.1"/>
    <property type="molecule type" value="Genomic_DNA"/>
</dbReference>
<dbReference type="Proteomes" id="UP001247307">
    <property type="component" value="Unassembled WGS sequence"/>
</dbReference>
<dbReference type="InterPro" id="IPR000086">
    <property type="entry name" value="NUDIX_hydrolase_dom"/>
</dbReference>
<dbReference type="InterPro" id="IPR050241">
    <property type="entry name" value="NAD-cap_RNA_hydrolase_NudC"/>
</dbReference>
<dbReference type="CDD" id="cd03429">
    <property type="entry name" value="NUDIX_NADH_pyrophosphatase_Nudt13"/>
    <property type="match status" value="1"/>
</dbReference>
<name>A0AAE3YGD9_9MICC</name>
<dbReference type="InterPro" id="IPR020084">
    <property type="entry name" value="NUDIX_hydrolase_CS"/>
</dbReference>
<dbReference type="NCBIfam" id="NF001299">
    <property type="entry name" value="PRK00241.1"/>
    <property type="match status" value="1"/>
</dbReference>
<dbReference type="GO" id="GO:0035529">
    <property type="term" value="F:NADH pyrophosphatase activity"/>
    <property type="evidence" value="ECO:0007669"/>
    <property type="project" value="TreeGrafter"/>
</dbReference>
<dbReference type="InterPro" id="IPR020476">
    <property type="entry name" value="Nudix_hydrolase"/>
</dbReference>
<accession>A0AAE3YGD9</accession>
<evidence type="ECO:0000313" key="14">
    <source>
        <dbReference type="Proteomes" id="UP001247307"/>
    </source>
</evidence>
<comment type="catalytic activity">
    <reaction evidence="9">
        <text>a 5'-end NAD(+)-phospho-ribonucleoside in mRNA + H2O = a 5'-end phospho-adenosine-phospho-ribonucleoside in mRNA + beta-nicotinamide D-ribonucleotide + 2 H(+)</text>
        <dbReference type="Rhea" id="RHEA:60876"/>
        <dbReference type="Rhea" id="RHEA-COMP:15698"/>
        <dbReference type="Rhea" id="RHEA-COMP:15719"/>
        <dbReference type="ChEBI" id="CHEBI:14649"/>
        <dbReference type="ChEBI" id="CHEBI:15377"/>
        <dbReference type="ChEBI" id="CHEBI:15378"/>
        <dbReference type="ChEBI" id="CHEBI:144029"/>
        <dbReference type="ChEBI" id="CHEBI:144051"/>
    </reaction>
    <physiologicalReaction direction="left-to-right" evidence="9">
        <dbReference type="Rhea" id="RHEA:60877"/>
    </physiologicalReaction>
</comment>
<dbReference type="PANTHER" id="PTHR42904">
    <property type="entry name" value="NUDIX HYDROLASE, NUDC SUBFAMILY"/>
    <property type="match status" value="1"/>
</dbReference>
<evidence type="ECO:0000256" key="4">
    <source>
        <dbReference type="ARBA" id="ARBA00012381"/>
    </source>
</evidence>
<evidence type="ECO:0000256" key="5">
    <source>
        <dbReference type="ARBA" id="ARBA00022723"/>
    </source>
</evidence>
<comment type="similarity">
    <text evidence="3">Belongs to the Nudix hydrolase family. NudC subfamily.</text>
</comment>
<evidence type="ECO:0000256" key="1">
    <source>
        <dbReference type="ARBA" id="ARBA00001946"/>
    </source>
</evidence>
<evidence type="ECO:0000259" key="12">
    <source>
        <dbReference type="PROSITE" id="PS51462"/>
    </source>
</evidence>
<keyword evidence="14" id="KW-1185">Reference proteome</keyword>
<dbReference type="GO" id="GO:0046872">
    <property type="term" value="F:metal ion binding"/>
    <property type="evidence" value="ECO:0007669"/>
    <property type="project" value="UniProtKB-KW"/>
</dbReference>
<dbReference type="InterPro" id="IPR015797">
    <property type="entry name" value="NUDIX_hydrolase-like_dom_sf"/>
</dbReference>